<protein>
    <submittedName>
        <fullName evidence="2">Uncharacterized protein</fullName>
    </submittedName>
</protein>
<proteinExistence type="predicted"/>
<feature type="compositionally biased region" description="Basic and acidic residues" evidence="1">
    <location>
        <begin position="1"/>
        <end position="33"/>
    </location>
</feature>
<reference evidence="2 3" key="1">
    <citation type="submission" date="2021-01" db="EMBL/GenBank/DDBJ databases">
        <title>Whole genome shotgun sequence of Actinoplanes palleronii NBRC 14916.</title>
        <authorList>
            <person name="Komaki H."/>
            <person name="Tamura T."/>
        </authorList>
    </citation>
    <scope>NUCLEOTIDE SEQUENCE [LARGE SCALE GENOMIC DNA]</scope>
    <source>
        <strain evidence="2 3">NBRC 14916</strain>
    </source>
</reference>
<keyword evidence="3" id="KW-1185">Reference proteome</keyword>
<dbReference type="EMBL" id="BOMS01000110">
    <property type="protein sequence ID" value="GIE70807.1"/>
    <property type="molecule type" value="Genomic_DNA"/>
</dbReference>
<comment type="caution">
    <text evidence="2">The sequence shown here is derived from an EMBL/GenBank/DDBJ whole genome shotgun (WGS) entry which is preliminary data.</text>
</comment>
<sequence length="79" mass="8777">MHRLDIGGRSGDDDHPDRGCRGEPAHGVHEQRLAVEQTQRLRATRTEPETGTSSRNDDRDVTASIKLRGHVAVVVFHVL</sequence>
<accession>A0ABQ4BJE6</accession>
<organism evidence="2 3">
    <name type="scientific">Actinoplanes palleronii</name>
    <dbReference type="NCBI Taxonomy" id="113570"/>
    <lineage>
        <taxon>Bacteria</taxon>
        <taxon>Bacillati</taxon>
        <taxon>Actinomycetota</taxon>
        <taxon>Actinomycetes</taxon>
        <taxon>Micromonosporales</taxon>
        <taxon>Micromonosporaceae</taxon>
        <taxon>Actinoplanes</taxon>
    </lineage>
</organism>
<feature type="region of interest" description="Disordered" evidence="1">
    <location>
        <begin position="1"/>
        <end position="61"/>
    </location>
</feature>
<evidence type="ECO:0000313" key="3">
    <source>
        <dbReference type="Proteomes" id="UP000624709"/>
    </source>
</evidence>
<gene>
    <name evidence="2" type="ORF">Apa02nite_069150</name>
</gene>
<name>A0ABQ4BJE6_9ACTN</name>
<evidence type="ECO:0000256" key="1">
    <source>
        <dbReference type="SAM" id="MobiDB-lite"/>
    </source>
</evidence>
<evidence type="ECO:0000313" key="2">
    <source>
        <dbReference type="EMBL" id="GIE70807.1"/>
    </source>
</evidence>
<dbReference type="Proteomes" id="UP000624709">
    <property type="component" value="Unassembled WGS sequence"/>
</dbReference>